<evidence type="ECO:0000256" key="2">
    <source>
        <dbReference type="ARBA" id="ARBA00022771"/>
    </source>
</evidence>
<dbReference type="Gene3D" id="3.30.60.90">
    <property type="match status" value="1"/>
</dbReference>
<evidence type="ECO:0000313" key="5">
    <source>
        <dbReference type="EMBL" id="GMI25429.1"/>
    </source>
</evidence>
<accession>A0ABQ6MGE3</accession>
<protein>
    <recommendedName>
        <fullName evidence="4">ZZ-type domain-containing protein</fullName>
    </recommendedName>
</protein>
<dbReference type="SUPFAM" id="SSF57850">
    <property type="entry name" value="RING/U-box"/>
    <property type="match status" value="1"/>
</dbReference>
<evidence type="ECO:0000259" key="4">
    <source>
        <dbReference type="SMART" id="SM00291"/>
    </source>
</evidence>
<reference evidence="5 6" key="1">
    <citation type="journal article" date="2023" name="Commun. Biol.">
        <title>Genome analysis of Parmales, the sister group of diatoms, reveals the evolutionary specialization of diatoms from phago-mixotrophs to photoautotrophs.</title>
        <authorList>
            <person name="Ban H."/>
            <person name="Sato S."/>
            <person name="Yoshikawa S."/>
            <person name="Yamada K."/>
            <person name="Nakamura Y."/>
            <person name="Ichinomiya M."/>
            <person name="Sato N."/>
            <person name="Blanc-Mathieu R."/>
            <person name="Endo H."/>
            <person name="Kuwata A."/>
            <person name="Ogata H."/>
        </authorList>
    </citation>
    <scope>NUCLEOTIDE SEQUENCE [LARGE SCALE GENOMIC DNA]</scope>
</reference>
<feature type="domain" description="ZZ-type" evidence="4">
    <location>
        <begin position="72"/>
        <end position="115"/>
    </location>
</feature>
<dbReference type="InterPro" id="IPR000433">
    <property type="entry name" value="Znf_ZZ"/>
</dbReference>
<keyword evidence="3" id="KW-0862">Zinc</keyword>
<proteinExistence type="predicted"/>
<keyword evidence="6" id="KW-1185">Reference proteome</keyword>
<feature type="non-terminal residue" evidence="5">
    <location>
        <position position="201"/>
    </location>
</feature>
<evidence type="ECO:0000256" key="1">
    <source>
        <dbReference type="ARBA" id="ARBA00022723"/>
    </source>
</evidence>
<dbReference type="Pfam" id="PF00569">
    <property type="entry name" value="ZZ"/>
    <property type="match status" value="1"/>
</dbReference>
<keyword evidence="2" id="KW-0863">Zinc-finger</keyword>
<feature type="non-terminal residue" evidence="5">
    <location>
        <position position="1"/>
    </location>
</feature>
<gene>
    <name evidence="5" type="ORF">TeGR_g665</name>
</gene>
<sequence>PIFELLKRSPAATGQLVDLLKNTLLCDVASSRAAGYDYGVYPLHSSLNAVKVLSRSDGFKEFLLSEGEEREVHRGIYCDVCRKYIFGTRFKSTTKKNYDLCQACKDKDESGDTYENPPGTKVKRPSVFPLLHRVLAEYVENRGGGIVGGGGDDLESVCIAIFALFELSHPPSSSSSSATASLEYALSTVATYSDASLTPLV</sequence>
<comment type="caution">
    <text evidence="5">The sequence shown here is derived from an EMBL/GenBank/DDBJ whole genome shotgun (WGS) entry which is preliminary data.</text>
</comment>
<name>A0ABQ6MGE3_9STRA</name>
<keyword evidence="1" id="KW-0479">Metal-binding</keyword>
<organism evidence="5 6">
    <name type="scientific">Tetraparma gracilis</name>
    <dbReference type="NCBI Taxonomy" id="2962635"/>
    <lineage>
        <taxon>Eukaryota</taxon>
        <taxon>Sar</taxon>
        <taxon>Stramenopiles</taxon>
        <taxon>Ochrophyta</taxon>
        <taxon>Bolidophyceae</taxon>
        <taxon>Parmales</taxon>
        <taxon>Triparmaceae</taxon>
        <taxon>Tetraparma</taxon>
    </lineage>
</organism>
<dbReference type="SMART" id="SM00291">
    <property type="entry name" value="ZnF_ZZ"/>
    <property type="match status" value="1"/>
</dbReference>
<dbReference type="EMBL" id="BRYB01004084">
    <property type="protein sequence ID" value="GMI25429.1"/>
    <property type="molecule type" value="Genomic_DNA"/>
</dbReference>
<dbReference type="Proteomes" id="UP001165060">
    <property type="component" value="Unassembled WGS sequence"/>
</dbReference>
<evidence type="ECO:0000313" key="6">
    <source>
        <dbReference type="Proteomes" id="UP001165060"/>
    </source>
</evidence>
<evidence type="ECO:0000256" key="3">
    <source>
        <dbReference type="ARBA" id="ARBA00022833"/>
    </source>
</evidence>
<dbReference type="InterPro" id="IPR043145">
    <property type="entry name" value="Znf_ZZ_sf"/>
</dbReference>